<organism evidence="3">
    <name type="scientific">Vibrio tasmaniensis</name>
    <dbReference type="NCBI Taxonomy" id="212663"/>
    <lineage>
        <taxon>Bacteria</taxon>
        <taxon>Pseudomonadati</taxon>
        <taxon>Pseudomonadota</taxon>
        <taxon>Gammaproteobacteria</taxon>
        <taxon>Vibrionales</taxon>
        <taxon>Vibrionaceae</taxon>
        <taxon>Vibrio</taxon>
    </lineage>
</organism>
<accession>A0A0H3ZNY6</accession>
<dbReference type="InterPro" id="IPR047951">
    <property type="entry name" value="Transpos_ISL3"/>
</dbReference>
<protein>
    <submittedName>
        <fullName evidence="3">Mobile element protein</fullName>
    </submittedName>
</protein>
<dbReference type="Pfam" id="PF01610">
    <property type="entry name" value="DDE_Tnp_ISL3"/>
    <property type="match status" value="1"/>
</dbReference>
<dbReference type="InterPro" id="IPR032877">
    <property type="entry name" value="Transposase_HTH"/>
</dbReference>
<dbReference type="EMBL" id="KP795560">
    <property type="protein sequence ID" value="AKN38038.1"/>
    <property type="molecule type" value="Genomic_DNA"/>
</dbReference>
<dbReference type="AlphaFoldDB" id="A0A0H3ZNY6"/>
<reference evidence="3" key="1">
    <citation type="journal article" date="2015" name="MBio">
        <title>Eco-Evolutionary Dynamics of Episomes among Ecologically Cohesive Bacterial Populations.</title>
        <authorList>
            <person name="Xue H."/>
            <person name="Cordero O.X."/>
            <person name="Camas F.M."/>
            <person name="Trimble W."/>
            <person name="Meyer F."/>
            <person name="Guglielmini J."/>
            <person name="Rocha E.P."/>
            <person name="Polz M.F."/>
        </authorList>
    </citation>
    <scope>NUCLEOTIDE SEQUENCE</scope>
    <source>
        <strain evidence="3">FF_210</strain>
    </source>
</reference>
<dbReference type="Pfam" id="PF13542">
    <property type="entry name" value="HTH_Tnp_ISL3"/>
    <property type="match status" value="1"/>
</dbReference>
<feature type="domain" description="Transposase IS204/IS1001/IS1096/IS1165 helix-turn-helix" evidence="2">
    <location>
        <begin position="91"/>
        <end position="136"/>
    </location>
</feature>
<evidence type="ECO:0000259" key="1">
    <source>
        <dbReference type="Pfam" id="PF01610"/>
    </source>
</evidence>
<name>A0A0H3ZNY6_9VIBR</name>
<dbReference type="PANTHER" id="PTHR33498">
    <property type="entry name" value="TRANSPOSASE FOR INSERTION SEQUENCE ELEMENT IS1557"/>
    <property type="match status" value="1"/>
</dbReference>
<dbReference type="PANTHER" id="PTHR33498:SF1">
    <property type="entry name" value="TRANSPOSASE FOR INSERTION SEQUENCE ELEMENT IS1557"/>
    <property type="match status" value="1"/>
</dbReference>
<proteinExistence type="predicted"/>
<feature type="domain" description="Transposase IS204/IS1001/IS1096/IS1165 DDE" evidence="1">
    <location>
        <begin position="156"/>
        <end position="395"/>
    </location>
</feature>
<dbReference type="InterPro" id="IPR002560">
    <property type="entry name" value="Transposase_DDE"/>
</dbReference>
<sequence length="414" mass="48011">MTQLLSQLLHIQGQAIQSIKVDESTQTVDVYCRRDRRFKVTDPKSNQACTVNTYVSRTIYDLPISGRCCRIHIELAQIRTTEGERRIEECDFVEKGVRYSKRFCEQISGLCRHMPISVIARHYGLRWETIKNIDKAALHRTLPPSEPSKLRGLKRIGVDEVAKAKGHDYMTVVYNMDNGQLIWVEHGRTHRVLEAFLTQLTEQTAQGIQAVAMDMGKAYQKAVRENLPNADIVFDRFHVVQQYSQLIRRERSYEFKKAVCREDKTLIKGSLYLLLKNPERLSENQTDKLKMLLKANRRLSEIYVLKEQLKSIWRAETYQQMAYRLDAWCQLAKATRIMSVQGFVSMLQNHKEGICNFAKYDRLTSSVIEAGNVSIGLLRRRARGIRDTEYFKLKIKQLSVPEVSSMLYPSVKLI</sequence>
<evidence type="ECO:0000313" key="3">
    <source>
        <dbReference type="EMBL" id="AKN38038.1"/>
    </source>
</evidence>
<evidence type="ECO:0000259" key="2">
    <source>
        <dbReference type="Pfam" id="PF13542"/>
    </source>
</evidence>
<dbReference type="NCBIfam" id="NF033550">
    <property type="entry name" value="transpos_ISL3"/>
    <property type="match status" value="1"/>
</dbReference>